<protein>
    <submittedName>
        <fullName evidence="2">Transglutaminase-like enzyme, putative cysteine protease</fullName>
    </submittedName>
</protein>
<dbReference type="Gene3D" id="3.10.620.30">
    <property type="match status" value="1"/>
</dbReference>
<evidence type="ECO:0000313" key="2">
    <source>
        <dbReference type="EMBL" id="SDF40861.1"/>
    </source>
</evidence>
<proteinExistence type="predicted"/>
<organism evidence="2 3">
    <name type="scientific">Salipiger thiooxidans</name>
    <dbReference type="NCBI Taxonomy" id="282683"/>
    <lineage>
        <taxon>Bacteria</taxon>
        <taxon>Pseudomonadati</taxon>
        <taxon>Pseudomonadota</taxon>
        <taxon>Alphaproteobacteria</taxon>
        <taxon>Rhodobacterales</taxon>
        <taxon>Roseobacteraceae</taxon>
        <taxon>Salipiger</taxon>
    </lineage>
</organism>
<reference evidence="3" key="1">
    <citation type="submission" date="2016-10" db="EMBL/GenBank/DDBJ databases">
        <authorList>
            <person name="Varghese N."/>
            <person name="Submissions S."/>
        </authorList>
    </citation>
    <scope>NUCLEOTIDE SEQUENCE [LARGE SCALE GENOMIC DNA]</scope>
    <source>
        <strain evidence="3">DSM 10146</strain>
    </source>
</reference>
<dbReference type="OrthoDB" id="5438043at2"/>
<dbReference type="PANTHER" id="PTHR33490">
    <property type="entry name" value="BLR5614 PROTEIN-RELATED"/>
    <property type="match status" value="1"/>
</dbReference>
<evidence type="ECO:0000313" key="3">
    <source>
        <dbReference type="Proteomes" id="UP000198994"/>
    </source>
</evidence>
<dbReference type="Pfam" id="PF01841">
    <property type="entry name" value="Transglut_core"/>
    <property type="match status" value="1"/>
</dbReference>
<dbReference type="Proteomes" id="UP000198994">
    <property type="component" value="Unassembled WGS sequence"/>
</dbReference>
<keyword evidence="2" id="KW-0645">Protease</keyword>
<dbReference type="GO" id="GO:0006508">
    <property type="term" value="P:proteolysis"/>
    <property type="evidence" value="ECO:0007669"/>
    <property type="project" value="UniProtKB-KW"/>
</dbReference>
<accession>A0A1G7KUT0</accession>
<dbReference type="PANTHER" id="PTHR33490:SF12">
    <property type="entry name" value="BLL5557 PROTEIN"/>
    <property type="match status" value="1"/>
</dbReference>
<evidence type="ECO:0000259" key="1">
    <source>
        <dbReference type="SMART" id="SM00460"/>
    </source>
</evidence>
<dbReference type="STRING" id="282683.SAMN04488105_1205"/>
<feature type="domain" description="Transglutaminase-like" evidence="1">
    <location>
        <begin position="161"/>
        <end position="227"/>
    </location>
</feature>
<keyword evidence="3" id="KW-1185">Reference proteome</keyword>
<dbReference type="SMART" id="SM00460">
    <property type="entry name" value="TGc"/>
    <property type="match status" value="1"/>
</dbReference>
<dbReference type="EMBL" id="FNAV01000020">
    <property type="protein sequence ID" value="SDF40861.1"/>
    <property type="molecule type" value="Genomic_DNA"/>
</dbReference>
<gene>
    <name evidence="2" type="ORF">SAMN04488105_1205</name>
</gene>
<dbReference type="RefSeq" id="WP_008883344.1">
    <property type="nucleotide sequence ID" value="NZ_FNAV01000020.1"/>
</dbReference>
<dbReference type="InterPro" id="IPR002931">
    <property type="entry name" value="Transglutaminase-like"/>
</dbReference>
<sequence length="281" mass="31705">MRIRLGCRLRYHLVKPTPMIALLNVHFSRFGDLERPDYLHTKPSVPLQSYRDAFGNWCTRCVAPAGDFVLGTDGIFRDLGVPDACAQDAAEHPVEELPFETLVFLLGSRYCDTDLLSDRAWQMFEHVPPGWNRVQAVCDYVHNAVTFGYEHARSTRTASQTLAEGVGVCRDFTHLAITLCRCLNIPARYCTGYLGDIGMPPPYPPGDFAAWMEVYLGGTWWVFDPRNNERRIGRVLIARGRDAADVPLTQSFGHAELTGFEVWADEIANATDAERHNEREN</sequence>
<dbReference type="Gene3D" id="2.60.40.2250">
    <property type="match status" value="1"/>
</dbReference>
<dbReference type="GO" id="GO:0008233">
    <property type="term" value="F:peptidase activity"/>
    <property type="evidence" value="ECO:0007669"/>
    <property type="project" value="UniProtKB-KW"/>
</dbReference>
<dbReference type="AlphaFoldDB" id="A0A1G7KUT0"/>
<keyword evidence="2" id="KW-0378">Hydrolase</keyword>
<dbReference type="InterPro" id="IPR038765">
    <property type="entry name" value="Papain-like_cys_pep_sf"/>
</dbReference>
<name>A0A1G7KUT0_9RHOB</name>
<dbReference type="SUPFAM" id="SSF54001">
    <property type="entry name" value="Cysteine proteinases"/>
    <property type="match status" value="1"/>
</dbReference>